<dbReference type="Pfam" id="PF14322">
    <property type="entry name" value="SusD-like_3"/>
    <property type="match status" value="1"/>
</dbReference>
<proteinExistence type="inferred from homology"/>
<evidence type="ECO:0000259" key="6">
    <source>
        <dbReference type="Pfam" id="PF07980"/>
    </source>
</evidence>
<protein>
    <recommendedName>
        <fullName evidence="10">RagB/SusD family nutrient uptake outer membrane protein</fullName>
    </recommendedName>
</protein>
<evidence type="ECO:0000256" key="5">
    <source>
        <dbReference type="ARBA" id="ARBA00023237"/>
    </source>
</evidence>
<evidence type="ECO:0000256" key="2">
    <source>
        <dbReference type="ARBA" id="ARBA00006275"/>
    </source>
</evidence>
<dbReference type="PATRIC" id="fig|1409788.3.peg.427"/>
<evidence type="ECO:0000256" key="1">
    <source>
        <dbReference type="ARBA" id="ARBA00004442"/>
    </source>
</evidence>
<evidence type="ECO:0000313" key="8">
    <source>
        <dbReference type="EMBL" id="KOH46771.1"/>
    </source>
</evidence>
<name>A0A0L8VE86_9BACT</name>
<evidence type="ECO:0008006" key="10">
    <source>
        <dbReference type="Google" id="ProtNLM"/>
    </source>
</evidence>
<evidence type="ECO:0000313" key="9">
    <source>
        <dbReference type="Proteomes" id="UP000036958"/>
    </source>
</evidence>
<evidence type="ECO:0000256" key="4">
    <source>
        <dbReference type="ARBA" id="ARBA00023136"/>
    </source>
</evidence>
<dbReference type="RefSeq" id="WP_053179279.1">
    <property type="nucleotide sequence ID" value="NZ_LGIA01000019.1"/>
</dbReference>
<feature type="domain" description="RagB/SusD" evidence="6">
    <location>
        <begin position="284"/>
        <end position="562"/>
    </location>
</feature>
<evidence type="ECO:0000259" key="7">
    <source>
        <dbReference type="Pfam" id="PF14322"/>
    </source>
</evidence>
<dbReference type="GO" id="GO:0009279">
    <property type="term" value="C:cell outer membrane"/>
    <property type="evidence" value="ECO:0007669"/>
    <property type="project" value="UniProtKB-SubCell"/>
</dbReference>
<dbReference type="InterPro" id="IPR011990">
    <property type="entry name" value="TPR-like_helical_dom_sf"/>
</dbReference>
<comment type="caution">
    <text evidence="8">The sequence shown here is derived from an EMBL/GenBank/DDBJ whole genome shotgun (WGS) entry which is preliminary data.</text>
</comment>
<dbReference type="Pfam" id="PF07980">
    <property type="entry name" value="SusD_RagB"/>
    <property type="match status" value="1"/>
</dbReference>
<sequence length="563" mass="63558">MKIKNLIIGLCGLTLLSNCSEMMDYNEIVSYDKEDIFESFNRTESFVTNIYGQLDYDFGNYGNGAMLASATDESEFAWSVSNIHDFYNGAWSPINSISSTWSNSYAAIRAANLFLVEAKDQTFDEFQNNKDYFEQMEKFNRYQYEVRFLRAYFYFNLVREYGNVPLVTTVLTEAEANSVSQSPAEDVISFIADECDAIVNHLPVSYSSLNFAETGRVTRASVLALKARTLLYAASPLLNPSQDVAKWRAAATANKAVLDSCAEYGISLGNYTALWGTENYKAGEVIFARQVGDLNELERNNFPVGAEGGRSGNTPTQTLVDAYEMKATGLAWDEPGSGFNPSKPYEGRDPRFAMTVAKNGDTGWPNYNSRALETFTGGVNGAPISGATPTGYYLKKYLDATVDLRPNSTNSKRHSWITFRLGEFYLNYAEAVFQTLGSADATDATFTLSAREAVNKIRQRSDVQMPELPLGLSNEEFEARYMNERMVELAFEGHRFWDVRRWKQGELFSEVTLMKLSQNPDTEEITYTRVIREREWSDKMYFSPIPDQEIRKSNNLVQNPGWN</sequence>
<reference evidence="9" key="1">
    <citation type="submission" date="2015-07" db="EMBL/GenBank/DDBJ databases">
        <title>Genome sequencing of Sunxiuqinia dokdonensis strain SK.</title>
        <authorList>
            <person name="Ahn S."/>
            <person name="Kim B.-C."/>
        </authorList>
    </citation>
    <scope>NUCLEOTIDE SEQUENCE [LARGE SCALE GENOMIC DNA]</scope>
    <source>
        <strain evidence="9">SK</strain>
    </source>
</reference>
<keyword evidence="5" id="KW-0998">Cell outer membrane</keyword>
<dbReference type="EMBL" id="LGIA01000019">
    <property type="protein sequence ID" value="KOH46771.1"/>
    <property type="molecule type" value="Genomic_DNA"/>
</dbReference>
<dbReference type="CDD" id="cd08977">
    <property type="entry name" value="SusD"/>
    <property type="match status" value="1"/>
</dbReference>
<dbReference type="OrthoDB" id="691231at2"/>
<keyword evidence="9" id="KW-1185">Reference proteome</keyword>
<dbReference type="SUPFAM" id="SSF48452">
    <property type="entry name" value="TPR-like"/>
    <property type="match status" value="1"/>
</dbReference>
<dbReference type="Proteomes" id="UP000036958">
    <property type="component" value="Unassembled WGS sequence"/>
</dbReference>
<dbReference type="Gene3D" id="1.25.40.390">
    <property type="match status" value="1"/>
</dbReference>
<organism evidence="8 9">
    <name type="scientific">Sunxiuqinia dokdonensis</name>
    <dbReference type="NCBI Taxonomy" id="1409788"/>
    <lineage>
        <taxon>Bacteria</taxon>
        <taxon>Pseudomonadati</taxon>
        <taxon>Bacteroidota</taxon>
        <taxon>Bacteroidia</taxon>
        <taxon>Marinilabiliales</taxon>
        <taxon>Prolixibacteraceae</taxon>
        <taxon>Sunxiuqinia</taxon>
    </lineage>
</organism>
<dbReference type="AlphaFoldDB" id="A0A0L8VE86"/>
<keyword evidence="3" id="KW-0732">Signal</keyword>
<comment type="similarity">
    <text evidence="2">Belongs to the SusD family.</text>
</comment>
<evidence type="ECO:0000256" key="3">
    <source>
        <dbReference type="ARBA" id="ARBA00022729"/>
    </source>
</evidence>
<dbReference type="InterPro" id="IPR033985">
    <property type="entry name" value="SusD-like_N"/>
</dbReference>
<keyword evidence="4" id="KW-0472">Membrane</keyword>
<comment type="subcellular location">
    <subcellularLocation>
        <location evidence="1">Cell outer membrane</location>
    </subcellularLocation>
</comment>
<dbReference type="STRING" id="1409788.NC99_04130"/>
<dbReference type="InterPro" id="IPR012944">
    <property type="entry name" value="SusD_RagB_dom"/>
</dbReference>
<accession>A0A0L8VE86</accession>
<feature type="domain" description="SusD-like N-terminal" evidence="7">
    <location>
        <begin position="42"/>
        <end position="228"/>
    </location>
</feature>
<gene>
    <name evidence="8" type="ORF">NC99_04130</name>
</gene>